<evidence type="ECO:0000256" key="1">
    <source>
        <dbReference type="SAM" id="MobiDB-lite"/>
    </source>
</evidence>
<dbReference type="AlphaFoldDB" id="A0A918E2S5"/>
<sequence>MFESSASPDDSATPSASADLQPCPSRIEVELPYGEGAVLVKAYRTEDKQITLCRTPDDILYYYGEFTGRPETGIAMPAQETSDGFTAENTPYHYEIHGYTVTVTRNGALIGEEGLTVEPSPR</sequence>
<accession>A0A918E2S5</accession>
<proteinExistence type="predicted"/>
<reference evidence="2" key="1">
    <citation type="journal article" date="2014" name="Int. J. Syst. Evol. Microbiol.">
        <title>Complete genome sequence of Corynebacterium casei LMG S-19264T (=DSM 44701T), isolated from a smear-ripened cheese.</title>
        <authorList>
            <consortium name="US DOE Joint Genome Institute (JGI-PGF)"/>
            <person name="Walter F."/>
            <person name="Albersmeier A."/>
            <person name="Kalinowski J."/>
            <person name="Ruckert C."/>
        </authorList>
    </citation>
    <scope>NUCLEOTIDE SEQUENCE</scope>
    <source>
        <strain evidence="2">CGMCC 4.7201</strain>
    </source>
</reference>
<keyword evidence="3" id="KW-1185">Reference proteome</keyword>
<organism evidence="2 3">
    <name type="scientific">Wenjunlia tyrosinilytica</name>
    <dbReference type="NCBI Taxonomy" id="1544741"/>
    <lineage>
        <taxon>Bacteria</taxon>
        <taxon>Bacillati</taxon>
        <taxon>Actinomycetota</taxon>
        <taxon>Actinomycetes</taxon>
        <taxon>Kitasatosporales</taxon>
        <taxon>Streptomycetaceae</taxon>
        <taxon>Wenjunlia</taxon>
    </lineage>
</organism>
<name>A0A918E2S5_9ACTN</name>
<feature type="region of interest" description="Disordered" evidence="1">
    <location>
        <begin position="1"/>
        <end position="23"/>
    </location>
</feature>
<reference evidence="2" key="2">
    <citation type="submission" date="2020-09" db="EMBL/GenBank/DDBJ databases">
        <authorList>
            <person name="Sun Q."/>
            <person name="Zhou Y."/>
        </authorList>
    </citation>
    <scope>NUCLEOTIDE SEQUENCE</scope>
    <source>
        <strain evidence="2">CGMCC 4.7201</strain>
    </source>
</reference>
<comment type="caution">
    <text evidence="2">The sequence shown here is derived from an EMBL/GenBank/DDBJ whole genome shotgun (WGS) entry which is preliminary data.</text>
</comment>
<protein>
    <submittedName>
        <fullName evidence="2">Uncharacterized protein</fullName>
    </submittedName>
</protein>
<evidence type="ECO:0000313" key="2">
    <source>
        <dbReference type="EMBL" id="GGP00234.1"/>
    </source>
</evidence>
<dbReference type="EMBL" id="BMMS01000054">
    <property type="protein sequence ID" value="GGP00234.1"/>
    <property type="molecule type" value="Genomic_DNA"/>
</dbReference>
<gene>
    <name evidence="2" type="ORF">GCM10012280_68550</name>
</gene>
<evidence type="ECO:0000313" key="3">
    <source>
        <dbReference type="Proteomes" id="UP000641932"/>
    </source>
</evidence>
<feature type="compositionally biased region" description="Low complexity" evidence="1">
    <location>
        <begin position="1"/>
        <end position="19"/>
    </location>
</feature>
<dbReference type="Proteomes" id="UP000641932">
    <property type="component" value="Unassembled WGS sequence"/>
</dbReference>